<organism evidence="2 3">
    <name type="scientific">Altererythrobacter arenosus</name>
    <dbReference type="NCBI Taxonomy" id="3032592"/>
    <lineage>
        <taxon>Bacteria</taxon>
        <taxon>Pseudomonadati</taxon>
        <taxon>Pseudomonadota</taxon>
        <taxon>Alphaproteobacteria</taxon>
        <taxon>Sphingomonadales</taxon>
        <taxon>Erythrobacteraceae</taxon>
        <taxon>Altererythrobacter</taxon>
    </lineage>
</organism>
<sequence>MRDDDLPDSRQDNVEDELDVAIRGGDEPDVSGSSLTEDIVALIDDGKTYAEAEYAFQKSRAAFAAERGKSAAVLVFFAFSFVHLALVALVVGMVIALAPSLTAWGATALVVVVLLIAAAILLMMMRKHTRAIGDAFADDR</sequence>
<feature type="transmembrane region" description="Helical" evidence="1">
    <location>
        <begin position="103"/>
        <end position="123"/>
    </location>
</feature>
<dbReference type="RefSeq" id="WP_278015743.1">
    <property type="nucleotide sequence ID" value="NZ_CP121106.1"/>
</dbReference>
<evidence type="ECO:0000256" key="1">
    <source>
        <dbReference type="SAM" id="Phobius"/>
    </source>
</evidence>
<keyword evidence="1" id="KW-0472">Membrane</keyword>
<evidence type="ECO:0000313" key="3">
    <source>
        <dbReference type="Proteomes" id="UP001215827"/>
    </source>
</evidence>
<reference evidence="2 3" key="1">
    <citation type="submission" date="2023-03" db="EMBL/GenBank/DDBJ databases">
        <title>Altererythrobacter sp. CAU 1644 isolated from sand.</title>
        <authorList>
            <person name="Kim W."/>
        </authorList>
    </citation>
    <scope>NUCLEOTIDE SEQUENCE [LARGE SCALE GENOMIC DNA]</scope>
    <source>
        <strain evidence="2 3">CAU 1644</strain>
    </source>
</reference>
<evidence type="ECO:0000313" key="2">
    <source>
        <dbReference type="EMBL" id="WFL76984.1"/>
    </source>
</evidence>
<dbReference type="Proteomes" id="UP001215827">
    <property type="component" value="Chromosome"/>
</dbReference>
<gene>
    <name evidence="2" type="ORF">P7228_13440</name>
</gene>
<keyword evidence="1" id="KW-0812">Transmembrane</keyword>
<feature type="transmembrane region" description="Helical" evidence="1">
    <location>
        <begin position="73"/>
        <end position="97"/>
    </location>
</feature>
<keyword evidence="1" id="KW-1133">Transmembrane helix</keyword>
<dbReference type="EMBL" id="CP121106">
    <property type="protein sequence ID" value="WFL76984.1"/>
    <property type="molecule type" value="Genomic_DNA"/>
</dbReference>
<protein>
    <submittedName>
        <fullName evidence="2">Phage holin family protein</fullName>
    </submittedName>
</protein>
<proteinExistence type="predicted"/>
<keyword evidence="3" id="KW-1185">Reference proteome</keyword>
<accession>A0ABY8FYA9</accession>
<name>A0ABY8FYA9_9SPHN</name>